<name>A0A179GV58_PURLI</name>
<comment type="pathway">
    <text evidence="2">Secondary metabolite biosynthesis.</text>
</comment>
<feature type="transmembrane region" description="Helical" evidence="8">
    <location>
        <begin position="392"/>
        <end position="414"/>
    </location>
</feature>
<protein>
    <submittedName>
        <fullName evidence="10">Membrane bound o-acyl transferase family domain-containing protein</fullName>
    </submittedName>
</protein>
<dbReference type="InterPro" id="IPR032805">
    <property type="entry name" value="Wax_synthase_dom"/>
</dbReference>
<evidence type="ECO:0000256" key="7">
    <source>
        <dbReference type="ARBA" id="ARBA00023136"/>
    </source>
</evidence>
<dbReference type="GO" id="GO:0006629">
    <property type="term" value="P:lipid metabolic process"/>
    <property type="evidence" value="ECO:0007669"/>
    <property type="project" value="InterPro"/>
</dbReference>
<evidence type="ECO:0000256" key="1">
    <source>
        <dbReference type="ARBA" id="ARBA00004141"/>
    </source>
</evidence>
<dbReference type="AlphaFoldDB" id="A0A179GV58"/>
<comment type="subcellular location">
    <subcellularLocation>
        <location evidence="1">Membrane</location>
        <topology evidence="1">Multi-pass membrane protein</topology>
    </subcellularLocation>
</comment>
<comment type="caution">
    <text evidence="10">The sequence shown here is derived from an EMBL/GenBank/DDBJ whole genome shotgun (WGS) entry which is preliminary data.</text>
</comment>
<evidence type="ECO:0000256" key="5">
    <source>
        <dbReference type="ARBA" id="ARBA00022692"/>
    </source>
</evidence>
<evidence type="ECO:0000313" key="11">
    <source>
        <dbReference type="Proteomes" id="UP000078240"/>
    </source>
</evidence>
<dbReference type="Proteomes" id="UP000078240">
    <property type="component" value="Unassembled WGS sequence"/>
</dbReference>
<keyword evidence="4 10" id="KW-0808">Transferase</keyword>
<reference evidence="10 11" key="1">
    <citation type="submission" date="2016-01" db="EMBL/GenBank/DDBJ databases">
        <title>Biosynthesis of antibiotic leucinostatins and their inhibition on Phytophthora in bio-control Purpureocillium lilacinum.</title>
        <authorList>
            <person name="Wang G."/>
            <person name="Liu Z."/>
            <person name="Lin R."/>
            <person name="Li E."/>
            <person name="Mao Z."/>
            <person name="Ling J."/>
            <person name="Yin W."/>
            <person name="Xie B."/>
        </authorList>
    </citation>
    <scope>NUCLEOTIDE SEQUENCE [LARGE SCALE GENOMIC DNA]</scope>
    <source>
        <strain evidence="10">PLBJ-1</strain>
    </source>
</reference>
<gene>
    <name evidence="10" type="ORF">VFPBJ_04410</name>
</gene>
<dbReference type="GO" id="GO:0008374">
    <property type="term" value="F:O-acyltransferase activity"/>
    <property type="evidence" value="ECO:0007669"/>
    <property type="project" value="InterPro"/>
</dbReference>
<organism evidence="10 11">
    <name type="scientific">Purpureocillium lilacinum</name>
    <name type="common">Paecilomyces lilacinus</name>
    <dbReference type="NCBI Taxonomy" id="33203"/>
    <lineage>
        <taxon>Eukaryota</taxon>
        <taxon>Fungi</taxon>
        <taxon>Dikarya</taxon>
        <taxon>Ascomycota</taxon>
        <taxon>Pezizomycotina</taxon>
        <taxon>Sordariomycetes</taxon>
        <taxon>Hypocreomycetidae</taxon>
        <taxon>Hypocreales</taxon>
        <taxon>Ophiocordycipitaceae</taxon>
        <taxon>Purpureocillium</taxon>
    </lineage>
</organism>
<sequence length="530" mass="60009">MAVRIDDAVRHALRSAFTQAVADGRAKPLLMPYSLLGAPVLLILWLAIPHTRRPWLYQTRWLVVAFITVFNWRLAREMSSTNMACSYAAGLHAAWGIILSIDLLIWKRPQFVSARAVRVLSPGKASHSANGNAVATVEADASGQNGLRRRKVGESASSHDNLQATPSNSEFVWQTFPEDGPFWERIVWVWDCASSFRGSGWNHSISSIPRPQIPSVVQSGEPVDLKAMPLVTGTGYKRHVSEAAFTRDRLFKLAFLYLILDFLSVFMMKDPYFILGPDRPHDLPAHLTSLPWWLLLLYRELFSLAGFLSAIGAIFSLADLMQYWSLKVLCPSRSALWFHSTTFGSFSQVLDRGLAGWWGAWWHQTFRQQFMGPASYLLQQGYLKKDSEMSKAIAMFISFAQSGILHAFGSMTTIPATKLWRSPAFFLLQGVGMLTQEKLARLAKSYFPEPSRAQIRVANVAFTAAWMYATAWLFTDDIASTGLWLLEPVPISPLRWMGYGHPSDHWWRWDLDQLPKWHVGKHWWDTGFAL</sequence>
<feature type="transmembrane region" description="Helical" evidence="8">
    <location>
        <begin position="30"/>
        <end position="48"/>
    </location>
</feature>
<proteinExistence type="inferred from homology"/>
<dbReference type="InterPro" id="IPR044851">
    <property type="entry name" value="Wax_synthase"/>
</dbReference>
<accession>A0A179GV58</accession>
<feature type="domain" description="Wax synthase" evidence="9">
    <location>
        <begin position="342"/>
        <end position="428"/>
    </location>
</feature>
<evidence type="ECO:0000259" key="9">
    <source>
        <dbReference type="Pfam" id="PF13813"/>
    </source>
</evidence>
<evidence type="ECO:0000256" key="6">
    <source>
        <dbReference type="ARBA" id="ARBA00022989"/>
    </source>
</evidence>
<dbReference type="PANTHER" id="PTHR31595">
    <property type="entry name" value="LONG-CHAIN-ALCOHOL O-FATTY-ACYLTRANSFERASE 3-RELATED"/>
    <property type="match status" value="1"/>
</dbReference>
<keyword evidence="7 8" id="KW-0472">Membrane</keyword>
<dbReference type="Pfam" id="PF13813">
    <property type="entry name" value="MBOAT_2"/>
    <property type="match status" value="1"/>
</dbReference>
<dbReference type="PANTHER" id="PTHR31595:SF57">
    <property type="entry name" value="OS04G0481900 PROTEIN"/>
    <property type="match status" value="1"/>
</dbReference>
<evidence type="ECO:0000256" key="4">
    <source>
        <dbReference type="ARBA" id="ARBA00022679"/>
    </source>
</evidence>
<evidence type="ECO:0000256" key="2">
    <source>
        <dbReference type="ARBA" id="ARBA00005179"/>
    </source>
</evidence>
<keyword evidence="5 8" id="KW-0812">Transmembrane</keyword>
<evidence type="ECO:0000256" key="8">
    <source>
        <dbReference type="SAM" id="Phobius"/>
    </source>
</evidence>
<keyword evidence="6 8" id="KW-1133">Transmembrane helix</keyword>
<dbReference type="EMBL" id="LSBH01000003">
    <property type="protein sequence ID" value="OAQ81826.1"/>
    <property type="molecule type" value="Genomic_DNA"/>
</dbReference>
<evidence type="ECO:0000313" key="10">
    <source>
        <dbReference type="EMBL" id="OAQ81826.1"/>
    </source>
</evidence>
<evidence type="ECO:0000256" key="3">
    <source>
        <dbReference type="ARBA" id="ARBA00007282"/>
    </source>
</evidence>
<dbReference type="GO" id="GO:0016020">
    <property type="term" value="C:membrane"/>
    <property type="evidence" value="ECO:0007669"/>
    <property type="project" value="UniProtKB-SubCell"/>
</dbReference>
<feature type="transmembrane region" description="Helical" evidence="8">
    <location>
        <begin position="55"/>
        <end position="75"/>
    </location>
</feature>
<feature type="transmembrane region" description="Helical" evidence="8">
    <location>
        <begin position="254"/>
        <end position="275"/>
    </location>
</feature>
<feature type="transmembrane region" description="Helical" evidence="8">
    <location>
        <begin position="295"/>
        <end position="318"/>
    </location>
</feature>
<comment type="similarity">
    <text evidence="3">Belongs to the wax synthase family.</text>
</comment>